<protein>
    <submittedName>
        <fullName evidence="3">FHA domain-containing protein</fullName>
    </submittedName>
</protein>
<dbReference type="SMART" id="SM00240">
    <property type="entry name" value="FHA"/>
    <property type="match status" value="1"/>
</dbReference>
<keyword evidence="1" id="KW-1133">Transmembrane helix</keyword>
<proteinExistence type="predicted"/>
<reference evidence="3" key="2">
    <citation type="journal article" date="2012" name="PLoS ONE">
        <title>A Deeply Branching Thermophilic Bacterium with an Ancient Acetyl-CoA Pathway Dominates a Subsurface Ecosystem.</title>
        <authorList>
            <person name="Takami H."/>
            <person name="Noguchi H."/>
            <person name="Takaki Y."/>
            <person name="Uchiyama I."/>
            <person name="Toyoda A."/>
            <person name="Nishi S."/>
            <person name="Chee G.-J."/>
            <person name="Arai W."/>
            <person name="Nunoura T."/>
            <person name="Itoh T."/>
            <person name="Hattori M."/>
            <person name="Takai K."/>
        </authorList>
    </citation>
    <scope>NUCLEOTIDE SEQUENCE</scope>
</reference>
<sequence length="159" mass="17571">MAKLIIYEDLNDTETIFEDFELVTSRILIGSSHDNHLVLDTPEVDPTHASLELRDEHWVLQDLGGPGGTVVNGQHIAGPYRLKDGDLIELGGVKMRFQADEPTVETEPVPAEVHLSGRVWFATIAGGTLAIIFIILLLLIIADYLGFLRIVDLIPFWSG</sequence>
<dbReference type="InterPro" id="IPR000253">
    <property type="entry name" value="FHA_dom"/>
</dbReference>
<dbReference type="SUPFAM" id="SSF49879">
    <property type="entry name" value="SMAD/FHA domain"/>
    <property type="match status" value="1"/>
</dbReference>
<evidence type="ECO:0000259" key="2">
    <source>
        <dbReference type="PROSITE" id="PS50006"/>
    </source>
</evidence>
<dbReference type="AlphaFoldDB" id="H5SN22"/>
<name>H5SN22_9CHLR</name>
<keyword evidence="1" id="KW-0472">Membrane</keyword>
<dbReference type="PROSITE" id="PS50006">
    <property type="entry name" value="FHA_DOMAIN"/>
    <property type="match status" value="1"/>
</dbReference>
<dbReference type="Pfam" id="PF00498">
    <property type="entry name" value="FHA"/>
    <property type="match status" value="1"/>
</dbReference>
<feature type="transmembrane region" description="Helical" evidence="1">
    <location>
        <begin position="119"/>
        <end position="141"/>
    </location>
</feature>
<evidence type="ECO:0000313" key="3">
    <source>
        <dbReference type="EMBL" id="BAL57558.1"/>
    </source>
</evidence>
<reference evidence="3" key="1">
    <citation type="journal article" date="2005" name="Environ. Microbiol.">
        <title>Genetic and functional properties of uncultivated thermophilic crenarchaeotes from a subsurface gold mine as revealed by analysis of genome fragments.</title>
        <authorList>
            <person name="Nunoura T."/>
            <person name="Hirayama H."/>
            <person name="Takami H."/>
            <person name="Oida H."/>
            <person name="Nishi S."/>
            <person name="Shimamura S."/>
            <person name="Suzuki Y."/>
            <person name="Inagaki F."/>
            <person name="Takai K."/>
            <person name="Nealson K.H."/>
            <person name="Horikoshi K."/>
        </authorList>
    </citation>
    <scope>NUCLEOTIDE SEQUENCE</scope>
</reference>
<organism evidence="3">
    <name type="scientific">uncultured Chloroflexota bacterium</name>
    <dbReference type="NCBI Taxonomy" id="166587"/>
    <lineage>
        <taxon>Bacteria</taxon>
        <taxon>Bacillati</taxon>
        <taxon>Chloroflexota</taxon>
        <taxon>environmental samples</taxon>
    </lineage>
</organism>
<evidence type="ECO:0000256" key="1">
    <source>
        <dbReference type="SAM" id="Phobius"/>
    </source>
</evidence>
<gene>
    <name evidence="3" type="ORF">HGMM_F51E07C03</name>
</gene>
<feature type="domain" description="FHA" evidence="2">
    <location>
        <begin position="27"/>
        <end position="76"/>
    </location>
</feature>
<dbReference type="InterPro" id="IPR008984">
    <property type="entry name" value="SMAD_FHA_dom_sf"/>
</dbReference>
<dbReference type="CDD" id="cd00060">
    <property type="entry name" value="FHA"/>
    <property type="match status" value="1"/>
</dbReference>
<accession>H5SN22</accession>
<keyword evidence="1" id="KW-0812">Transmembrane</keyword>
<dbReference type="EMBL" id="AP011779">
    <property type="protein sequence ID" value="BAL57558.1"/>
    <property type="molecule type" value="Genomic_DNA"/>
</dbReference>
<dbReference type="Gene3D" id="2.60.200.20">
    <property type="match status" value="1"/>
</dbReference>